<dbReference type="PANTHER" id="PTHR30582:SF2">
    <property type="entry name" value="L,D-TRANSPEPTIDASE YCIB-RELATED"/>
    <property type="match status" value="1"/>
</dbReference>
<dbReference type="PANTHER" id="PTHR30582">
    <property type="entry name" value="L,D-TRANSPEPTIDASE"/>
    <property type="match status" value="1"/>
</dbReference>
<dbReference type="InterPro" id="IPR005490">
    <property type="entry name" value="LD_TPept_cat_dom"/>
</dbReference>
<keyword evidence="12" id="KW-1185">Reference proteome</keyword>
<feature type="active site" description="Proton donor/acceptor" evidence="7">
    <location>
        <position position="479"/>
    </location>
</feature>
<sequence length="534" mass="57678">MDPRRTPEDEVPRVRVAALVLALAASPACGAQDEPPGRTVEGRDPAVAPAPLGSATTLPLPPEPSAARAPEPEGPTQADLEPGQGHELASIAMRNFVYIAPDYQSTRLGYLRAGAVVPRAAAPAGFKRCKGGFYRIHPRGYVCVGIGATLDVDHPVVLAAVRGPRRGEPFPYHYVVSRSPPPHLYVHLPTPAEQRTVEGRPLGARGMNEWIVQEIGRMIGEADPVSPFLQSGRDLPKPAGAEEKVRFHAHRGRAKARSAFGLMATFDWTGRRFGLTTELDLVPIDRTRPAHLSELRGVVFKAPGVPAFVMHQGLRALRPDEEGKLRPAEYVPFRSGWVLTGHASSGGAHRVEGKPGEALAAYLETTEGVWLAASSLRIGRLGQDLWGHARRGKRWIDISIELQMLVAYEGTTPVFATLVSTGRGGLSDPETTGATVQGTFFVQSKHVTATMDGDPASEAAFELHDVPYVQYFHQNYAIHGAYWHDEFGKARSNGCVNVSPADAAWLFEFTDPPVPPAWHGAMTPAGGTLLYVHP</sequence>
<evidence type="ECO:0000256" key="3">
    <source>
        <dbReference type="ARBA" id="ARBA00022679"/>
    </source>
</evidence>
<keyword evidence="5 7" id="KW-0573">Peptidoglycan synthesis</keyword>
<dbReference type="PROSITE" id="PS52029">
    <property type="entry name" value="LD_TPASE"/>
    <property type="match status" value="1"/>
</dbReference>
<dbReference type="EMBL" id="WJIE01000016">
    <property type="protein sequence ID" value="MRG97234.1"/>
    <property type="molecule type" value="Genomic_DNA"/>
</dbReference>
<dbReference type="Gene3D" id="2.40.440.10">
    <property type="entry name" value="L,D-transpeptidase catalytic domain-like"/>
    <property type="match status" value="1"/>
</dbReference>
<reference evidence="11 12" key="1">
    <citation type="submission" date="2019-10" db="EMBL/GenBank/DDBJ databases">
        <title>A soil myxobacterium in the family Polyangiaceae.</title>
        <authorList>
            <person name="Li Y."/>
            <person name="Wang J."/>
        </authorList>
    </citation>
    <scope>NUCLEOTIDE SEQUENCE [LARGE SCALE GENOMIC DNA]</scope>
    <source>
        <strain evidence="11 12">DSM 14734</strain>
    </source>
</reference>
<evidence type="ECO:0000256" key="5">
    <source>
        <dbReference type="ARBA" id="ARBA00022984"/>
    </source>
</evidence>
<evidence type="ECO:0000256" key="8">
    <source>
        <dbReference type="SAM" id="MobiDB-lite"/>
    </source>
</evidence>
<name>A0A6N7Q4N6_9BACT</name>
<dbReference type="AlphaFoldDB" id="A0A6N7Q4N6"/>
<dbReference type="CDD" id="cd16913">
    <property type="entry name" value="YkuD_like"/>
    <property type="match status" value="1"/>
</dbReference>
<feature type="signal peptide" evidence="9">
    <location>
        <begin position="1"/>
        <end position="31"/>
    </location>
</feature>
<keyword evidence="3" id="KW-0808">Transferase</keyword>
<dbReference type="Pfam" id="PF03734">
    <property type="entry name" value="YkuD"/>
    <property type="match status" value="1"/>
</dbReference>
<evidence type="ECO:0000256" key="6">
    <source>
        <dbReference type="ARBA" id="ARBA00023316"/>
    </source>
</evidence>
<dbReference type="GO" id="GO:0016740">
    <property type="term" value="F:transferase activity"/>
    <property type="evidence" value="ECO:0007669"/>
    <property type="project" value="UniProtKB-KW"/>
</dbReference>
<dbReference type="GO" id="GO:0071972">
    <property type="term" value="F:peptidoglycan L,D-transpeptidase activity"/>
    <property type="evidence" value="ECO:0007669"/>
    <property type="project" value="TreeGrafter"/>
</dbReference>
<dbReference type="InterPro" id="IPR050979">
    <property type="entry name" value="LD-transpeptidase"/>
</dbReference>
<dbReference type="GO" id="GO:0071555">
    <property type="term" value="P:cell wall organization"/>
    <property type="evidence" value="ECO:0007669"/>
    <property type="project" value="UniProtKB-UniRule"/>
</dbReference>
<feature type="region of interest" description="Disordered" evidence="8">
    <location>
        <begin position="27"/>
        <end position="82"/>
    </location>
</feature>
<comment type="caution">
    <text evidence="11">The sequence shown here is derived from an EMBL/GenBank/DDBJ whole genome shotgun (WGS) entry which is preliminary data.</text>
</comment>
<dbReference type="SUPFAM" id="SSF141523">
    <property type="entry name" value="L,D-transpeptidase catalytic domain-like"/>
    <property type="match status" value="1"/>
</dbReference>
<dbReference type="GO" id="GO:0008360">
    <property type="term" value="P:regulation of cell shape"/>
    <property type="evidence" value="ECO:0007669"/>
    <property type="project" value="UniProtKB-UniRule"/>
</dbReference>
<dbReference type="RefSeq" id="WP_338046706.1">
    <property type="nucleotide sequence ID" value="NZ_WJIE01000016.1"/>
</dbReference>
<organism evidence="11 12">
    <name type="scientific">Polyangium spumosum</name>
    <dbReference type="NCBI Taxonomy" id="889282"/>
    <lineage>
        <taxon>Bacteria</taxon>
        <taxon>Pseudomonadati</taxon>
        <taxon>Myxococcota</taxon>
        <taxon>Polyangia</taxon>
        <taxon>Polyangiales</taxon>
        <taxon>Polyangiaceae</taxon>
        <taxon>Polyangium</taxon>
    </lineage>
</organism>
<evidence type="ECO:0000256" key="9">
    <source>
        <dbReference type="SAM" id="SignalP"/>
    </source>
</evidence>
<evidence type="ECO:0000256" key="7">
    <source>
        <dbReference type="PROSITE-ProRule" id="PRU01373"/>
    </source>
</evidence>
<protein>
    <submittedName>
        <fullName evidence="11">L,D-transpeptidase family protein</fullName>
    </submittedName>
</protein>
<dbReference type="GO" id="GO:0018104">
    <property type="term" value="P:peptidoglycan-protein cross-linking"/>
    <property type="evidence" value="ECO:0007669"/>
    <property type="project" value="TreeGrafter"/>
</dbReference>
<dbReference type="Proteomes" id="UP000440224">
    <property type="component" value="Unassembled WGS sequence"/>
</dbReference>
<dbReference type="UniPathway" id="UPA00219"/>
<comment type="similarity">
    <text evidence="2">Belongs to the YkuD family.</text>
</comment>
<dbReference type="GO" id="GO:0005576">
    <property type="term" value="C:extracellular region"/>
    <property type="evidence" value="ECO:0007669"/>
    <property type="project" value="TreeGrafter"/>
</dbReference>
<keyword evidence="9" id="KW-0732">Signal</keyword>
<evidence type="ECO:0000256" key="1">
    <source>
        <dbReference type="ARBA" id="ARBA00004752"/>
    </source>
</evidence>
<evidence type="ECO:0000313" key="11">
    <source>
        <dbReference type="EMBL" id="MRG97234.1"/>
    </source>
</evidence>
<evidence type="ECO:0000259" key="10">
    <source>
        <dbReference type="PROSITE" id="PS52029"/>
    </source>
</evidence>
<evidence type="ECO:0000256" key="2">
    <source>
        <dbReference type="ARBA" id="ARBA00005992"/>
    </source>
</evidence>
<keyword evidence="6 7" id="KW-0961">Cell wall biogenesis/degradation</keyword>
<feature type="chain" id="PRO_5027008448" evidence="9">
    <location>
        <begin position="32"/>
        <end position="534"/>
    </location>
</feature>
<dbReference type="InterPro" id="IPR038063">
    <property type="entry name" value="Transpep_catalytic_dom"/>
</dbReference>
<accession>A0A6N7Q4N6</accession>
<evidence type="ECO:0000313" key="12">
    <source>
        <dbReference type="Proteomes" id="UP000440224"/>
    </source>
</evidence>
<keyword evidence="4 7" id="KW-0133">Cell shape</keyword>
<gene>
    <name evidence="11" type="ORF">GF068_35705</name>
</gene>
<feature type="active site" description="Nucleophile" evidence="7">
    <location>
        <position position="495"/>
    </location>
</feature>
<comment type="pathway">
    <text evidence="1 7">Cell wall biogenesis; peptidoglycan biosynthesis.</text>
</comment>
<evidence type="ECO:0000256" key="4">
    <source>
        <dbReference type="ARBA" id="ARBA00022960"/>
    </source>
</evidence>
<proteinExistence type="inferred from homology"/>
<feature type="domain" description="L,D-TPase catalytic" evidence="10">
    <location>
        <begin position="394"/>
        <end position="533"/>
    </location>
</feature>